<protein>
    <submittedName>
        <fullName evidence="2">Abortive phage infection protein</fullName>
    </submittedName>
</protein>
<gene>
    <name evidence="2" type="ORF">MBAV_003766</name>
</gene>
<sequence>MIQSVIKAHLNNIRTYLPESKKTGDSFAFLIFAITSLLDITINEAISCSTDGSGDRSIDAIYIDETEDNIIVHFFQSKHRDNLKKGLKKNDIDLTLKNIYDICQGIEVKNQSEIMRNRINEIREIIKERGRVKMPQWRIHFVVNTQKPDTSQTESAKRLEEKGNYFVFFYDGNDLLQTIDKSSQKDSKLGITTYKDILYISDKKLGDIKGIVTTVSALELIRIYDAAGRDKALSRNIRYFLGNNKINKTIKETASSTEDSKYFWFFNNGVTIVCDKFSHTDDAMGNKLIHITNPKIINGGQTTKSLYHLYDELRSSPQNTLQDVYLLLRLYETDNDDLIDKITVGTNSQNPIFERDLKANHRVQLLVKRYFLERGYYYETHRKEYIAKNIDNNKIVNNERVFQAYVSLYKDIPHEAKSSKSKIFERYFDDIFDGNGANLPQQLLISHKLLTFIEEQAKERYGEQKNGDEFLNHAELALVYIAGMICPRLKDDDGIVDEHMSLKNIYNIGVSLLRTIIECEKKRDADYSHNKLFKSINITNTVKKITTVEFVSKVDQILTLKQDNPNADTTALQREIDRLVTEGRSSRSQGNEYS</sequence>
<accession>A0A0F3GQ56</accession>
<organism evidence="2 3">
    <name type="scientific">Candidatus Magnetobacterium bavaricum</name>
    <dbReference type="NCBI Taxonomy" id="29290"/>
    <lineage>
        <taxon>Bacteria</taxon>
        <taxon>Pseudomonadati</taxon>
        <taxon>Nitrospirota</taxon>
        <taxon>Thermodesulfovibrionia</taxon>
        <taxon>Thermodesulfovibrionales</taxon>
        <taxon>Candidatus Magnetobacteriaceae</taxon>
        <taxon>Candidatus Magnetobacterium</taxon>
    </lineage>
</organism>
<dbReference type="Proteomes" id="UP000033423">
    <property type="component" value="Unassembled WGS sequence"/>
</dbReference>
<evidence type="ECO:0000259" key="1">
    <source>
        <dbReference type="Pfam" id="PF10592"/>
    </source>
</evidence>
<keyword evidence="3" id="KW-1185">Reference proteome</keyword>
<dbReference type="InterPro" id="IPR018891">
    <property type="entry name" value="AIPR_C"/>
</dbReference>
<evidence type="ECO:0000313" key="3">
    <source>
        <dbReference type="Proteomes" id="UP000033423"/>
    </source>
</evidence>
<name>A0A0F3GQ56_9BACT</name>
<dbReference type="Pfam" id="PF10592">
    <property type="entry name" value="AIPR"/>
    <property type="match status" value="1"/>
</dbReference>
<evidence type="ECO:0000313" key="2">
    <source>
        <dbReference type="EMBL" id="KJU84036.1"/>
    </source>
</evidence>
<dbReference type="EMBL" id="LACI01001641">
    <property type="protein sequence ID" value="KJU84036.1"/>
    <property type="molecule type" value="Genomic_DNA"/>
</dbReference>
<feature type="domain" description="Abortive phage infection protein C-terminal" evidence="1">
    <location>
        <begin position="233"/>
        <end position="518"/>
    </location>
</feature>
<comment type="caution">
    <text evidence="2">The sequence shown here is derived from an EMBL/GenBank/DDBJ whole genome shotgun (WGS) entry which is preliminary data.</text>
</comment>
<dbReference type="PATRIC" id="fig|29290.4.peg.5023"/>
<reference evidence="2 3" key="1">
    <citation type="submission" date="2015-02" db="EMBL/GenBank/DDBJ databases">
        <title>Single-cell genomics of uncultivated deep-branching MTB reveals a conserved set of magnetosome genes.</title>
        <authorList>
            <person name="Kolinko S."/>
            <person name="Richter M."/>
            <person name="Glockner F.O."/>
            <person name="Brachmann A."/>
            <person name="Schuler D."/>
        </authorList>
    </citation>
    <scope>NUCLEOTIDE SEQUENCE [LARGE SCALE GENOMIC DNA]</scope>
    <source>
        <strain evidence="2">TM-1</strain>
    </source>
</reference>
<dbReference type="AlphaFoldDB" id="A0A0F3GQ56"/>
<proteinExistence type="predicted"/>